<evidence type="ECO:0000313" key="3">
    <source>
        <dbReference type="Proteomes" id="UP000886803"/>
    </source>
</evidence>
<dbReference type="EMBL" id="DWYG01000097">
    <property type="protein sequence ID" value="HJB42043.1"/>
    <property type="molecule type" value="Genomic_DNA"/>
</dbReference>
<accession>A0A9D2M717</accession>
<reference evidence="2" key="2">
    <citation type="submission" date="2021-04" db="EMBL/GenBank/DDBJ databases">
        <authorList>
            <person name="Gilroy R."/>
        </authorList>
    </citation>
    <scope>NUCLEOTIDE SEQUENCE</scope>
    <source>
        <strain evidence="2">ChiBcec8-13705</strain>
    </source>
</reference>
<gene>
    <name evidence="2" type="ORF">H9945_06035</name>
</gene>
<proteinExistence type="predicted"/>
<dbReference type="InterPro" id="IPR008490">
    <property type="entry name" value="Transposase_InsH_N"/>
</dbReference>
<dbReference type="Proteomes" id="UP000886803">
    <property type="component" value="Unassembled WGS sequence"/>
</dbReference>
<organism evidence="2 3">
    <name type="scientific">Candidatus Gemmiger avicola</name>
    <dbReference type="NCBI Taxonomy" id="2838605"/>
    <lineage>
        <taxon>Bacteria</taxon>
        <taxon>Bacillati</taxon>
        <taxon>Bacillota</taxon>
        <taxon>Clostridia</taxon>
        <taxon>Eubacteriales</taxon>
        <taxon>Gemmiger</taxon>
    </lineage>
</organism>
<evidence type="ECO:0000259" key="1">
    <source>
        <dbReference type="Pfam" id="PF05598"/>
    </source>
</evidence>
<name>A0A9D2M717_9FIRM</name>
<evidence type="ECO:0000313" key="2">
    <source>
        <dbReference type="EMBL" id="HJB42043.1"/>
    </source>
</evidence>
<feature type="domain" description="Transposase InsH N-terminal" evidence="1">
    <location>
        <begin position="25"/>
        <end position="114"/>
    </location>
</feature>
<dbReference type="AlphaFoldDB" id="A0A9D2M717"/>
<reference evidence="2" key="1">
    <citation type="journal article" date="2021" name="PeerJ">
        <title>Extensive microbial diversity within the chicken gut microbiome revealed by metagenomics and culture.</title>
        <authorList>
            <person name="Gilroy R."/>
            <person name="Ravi A."/>
            <person name="Getino M."/>
            <person name="Pursley I."/>
            <person name="Horton D.L."/>
            <person name="Alikhan N.F."/>
            <person name="Baker D."/>
            <person name="Gharbi K."/>
            <person name="Hall N."/>
            <person name="Watson M."/>
            <person name="Adriaenssens E.M."/>
            <person name="Foster-Nyarko E."/>
            <person name="Jarju S."/>
            <person name="Secka A."/>
            <person name="Antonio M."/>
            <person name="Oren A."/>
            <person name="Chaudhuri R.R."/>
            <person name="La Ragione R."/>
            <person name="Hildebrand F."/>
            <person name="Pallen M.J."/>
        </authorList>
    </citation>
    <scope>NUCLEOTIDE SEQUENCE</scope>
    <source>
        <strain evidence="2">ChiBcec8-13705</strain>
    </source>
</reference>
<dbReference type="Pfam" id="PF05598">
    <property type="entry name" value="DUF772"/>
    <property type="match status" value="1"/>
</dbReference>
<sequence>MYRTSEHQLSIYDYLPPYHGELAGQNRWVRLADVIDWDAFEQEYSGHFGRAGKVALPARMAFGCLIIRAALGVTDRETVALIRESPYLQYFLGFQTFENAVPFSPRSMERFRARIPAARVKEAVKLLRQFESEAEAYGRQARRVGPLAAAETTE</sequence>
<comment type="caution">
    <text evidence="2">The sequence shown here is derived from an EMBL/GenBank/DDBJ whole genome shotgun (WGS) entry which is preliminary data.</text>
</comment>
<protein>
    <submittedName>
        <fullName evidence="2">Transposase</fullName>
    </submittedName>
</protein>